<evidence type="ECO:0000313" key="11">
    <source>
        <dbReference type="EMBL" id="ACL16425.1"/>
    </source>
</evidence>
<gene>
    <name evidence="5" type="primary">gatD</name>
    <name evidence="11" type="ordered locus">Mpal_1079</name>
</gene>
<evidence type="ECO:0000256" key="3">
    <source>
        <dbReference type="ARBA" id="ARBA00022840"/>
    </source>
</evidence>
<feature type="domain" description="L-asparaginase N-terminal" evidence="9">
    <location>
        <begin position="45"/>
        <end position="234"/>
    </location>
</feature>
<dbReference type="GO" id="GO:0004067">
    <property type="term" value="F:asparaginase activity"/>
    <property type="evidence" value="ECO:0007669"/>
    <property type="project" value="UniProtKB-UniRule"/>
</dbReference>
<evidence type="ECO:0000256" key="8">
    <source>
        <dbReference type="RuleBase" id="RU004457"/>
    </source>
</evidence>
<dbReference type="InterPro" id="IPR040919">
    <property type="entry name" value="Asparaginase_C"/>
</dbReference>
<keyword evidence="1 5" id="KW-0436">Ligase</keyword>
<feature type="domain" description="Asparaginase/glutaminase C-terminal" evidence="10">
    <location>
        <begin position="259"/>
        <end position="367"/>
    </location>
</feature>
<feature type="active site" evidence="5">
    <location>
        <position position="206"/>
    </location>
</feature>
<dbReference type="STRING" id="521011.Mpal_1079"/>
<comment type="function">
    <text evidence="5 8">Allows the formation of correctly charged Gln-tRNA(Gln) through the transamidation of misacylated Glu-tRNA(Gln) in organisms which lack glutaminyl-tRNA synthetase. The reaction takes place in the presence of glutamine and ATP through an activated gamma-phospho-Glu-tRNA(Gln). The GatDE system is specific for glutamate and does not act on aspartate.</text>
</comment>
<dbReference type="InterPro" id="IPR006034">
    <property type="entry name" value="Asparaginase/glutaminase-like"/>
</dbReference>
<dbReference type="GO" id="GO:0005524">
    <property type="term" value="F:ATP binding"/>
    <property type="evidence" value="ECO:0007669"/>
    <property type="project" value="UniProtKB-KW"/>
</dbReference>
<evidence type="ECO:0000256" key="6">
    <source>
        <dbReference type="PROSITE-ProRule" id="PRU10099"/>
    </source>
</evidence>
<dbReference type="PRINTS" id="PR00139">
    <property type="entry name" value="ASNGLNASE"/>
</dbReference>
<sequence>MRVLKLDSGYNIGVPPASCQMLEPATSIEQPEQILVDQDRSLPHLSIVSTGGTIASKIDYRTGAVTSQFTAAELMRAIPGLGSIGQYRTVQLASILSENMTPSLWQELARAIYQEIKDGAEGVIVTHGTDTMAYSAAAVSFMLKTPVPVVFVGSQRSADRPSSDNLMNGLCSARAAVSDLGEVAVVMHQTSSDDFCAIHRATRVRKMHTSRRDAFQSIGSSPIGTIAYPSLEVNLTADAVRRQPIEPELADRLEERCGLLQFVPGLSPDILAAYDGYRGLVLSGTGLGHVSTTWFRQLGSMIEDGTTIVMTSQCLSGRVCDRVYDTGRDLLKIGVVEGGTLLPEVALVKLMWVLGQEKDEEKARMMMTMDLRGEAPGRSAHGL</sequence>
<dbReference type="GO" id="GO:0016740">
    <property type="term" value="F:transferase activity"/>
    <property type="evidence" value="ECO:0007669"/>
    <property type="project" value="UniProtKB-KW"/>
</dbReference>
<organism evidence="11 12">
    <name type="scientific">Methanosphaerula palustris (strain ATCC BAA-1556 / DSM 19958 / E1-9c)</name>
    <dbReference type="NCBI Taxonomy" id="521011"/>
    <lineage>
        <taxon>Archaea</taxon>
        <taxon>Methanobacteriati</taxon>
        <taxon>Methanobacteriota</taxon>
        <taxon>Stenosarchaea group</taxon>
        <taxon>Methanomicrobia</taxon>
        <taxon>Methanomicrobiales</taxon>
        <taxon>Methanoregulaceae</taxon>
        <taxon>Methanosphaerula</taxon>
    </lineage>
</organism>
<dbReference type="HOGENOM" id="CLU_019134_2_1_2"/>
<dbReference type="Pfam" id="PF00710">
    <property type="entry name" value="Asparaginase"/>
    <property type="match status" value="1"/>
</dbReference>
<dbReference type="PANTHER" id="PTHR11707">
    <property type="entry name" value="L-ASPARAGINASE"/>
    <property type="match status" value="1"/>
</dbReference>
<dbReference type="InterPro" id="IPR027473">
    <property type="entry name" value="L-asparaginase_C"/>
</dbReference>
<dbReference type="PROSITE" id="PS00917">
    <property type="entry name" value="ASN_GLN_ASE_2"/>
    <property type="match status" value="1"/>
</dbReference>
<evidence type="ECO:0000256" key="5">
    <source>
        <dbReference type="HAMAP-Rule" id="MF_00586"/>
    </source>
</evidence>
<comment type="catalytic activity">
    <reaction evidence="5 8">
        <text>L-glutamyl-tRNA(Gln) + L-glutamine + ATP + H2O = L-glutaminyl-tRNA(Gln) + L-glutamate + ADP + phosphate + H(+)</text>
        <dbReference type="Rhea" id="RHEA:17521"/>
        <dbReference type="Rhea" id="RHEA-COMP:9681"/>
        <dbReference type="Rhea" id="RHEA-COMP:9684"/>
        <dbReference type="ChEBI" id="CHEBI:15377"/>
        <dbReference type="ChEBI" id="CHEBI:15378"/>
        <dbReference type="ChEBI" id="CHEBI:29985"/>
        <dbReference type="ChEBI" id="CHEBI:30616"/>
        <dbReference type="ChEBI" id="CHEBI:43474"/>
        <dbReference type="ChEBI" id="CHEBI:58359"/>
        <dbReference type="ChEBI" id="CHEBI:78520"/>
        <dbReference type="ChEBI" id="CHEBI:78521"/>
        <dbReference type="ChEBI" id="CHEBI:456216"/>
    </reaction>
</comment>
<name>B8GH20_METPE</name>
<feature type="active site" evidence="5">
    <location>
        <position position="130"/>
    </location>
</feature>
<dbReference type="Proteomes" id="UP000002457">
    <property type="component" value="Chromosome"/>
</dbReference>
<dbReference type="NCBIfam" id="NF003217">
    <property type="entry name" value="PRK04183.1"/>
    <property type="match status" value="1"/>
</dbReference>
<dbReference type="Pfam" id="PF17763">
    <property type="entry name" value="Asparaginase_C"/>
    <property type="match status" value="1"/>
</dbReference>
<dbReference type="HAMAP" id="MF_00586">
    <property type="entry name" value="GatD"/>
    <property type="match status" value="1"/>
</dbReference>
<dbReference type="PIRSF" id="PIRSF001220">
    <property type="entry name" value="L-ASNase_gatD"/>
    <property type="match status" value="1"/>
</dbReference>
<comment type="similarity">
    <text evidence="5 8">Belongs to the asparaginase 1 family. GatD subfamily.</text>
</comment>
<dbReference type="Gene3D" id="3.40.50.40">
    <property type="match status" value="1"/>
</dbReference>
<evidence type="ECO:0000256" key="4">
    <source>
        <dbReference type="ARBA" id="ARBA00022917"/>
    </source>
</evidence>
<dbReference type="InterPro" id="IPR020827">
    <property type="entry name" value="Asparaginase/glutaminase_AS1"/>
</dbReference>
<feature type="active site" evidence="5 6">
    <location>
        <position position="53"/>
    </location>
</feature>
<dbReference type="NCBIfam" id="TIGR00519">
    <property type="entry name" value="asnASE_I"/>
    <property type="match status" value="1"/>
</dbReference>
<dbReference type="SMART" id="SM00870">
    <property type="entry name" value="Asparaginase"/>
    <property type="match status" value="1"/>
</dbReference>
<dbReference type="Gene3D" id="3.40.50.1170">
    <property type="entry name" value="L-asparaginase, N-terminal domain"/>
    <property type="match status" value="1"/>
</dbReference>
<dbReference type="EMBL" id="CP001338">
    <property type="protein sequence ID" value="ACL16425.1"/>
    <property type="molecule type" value="Genomic_DNA"/>
</dbReference>
<evidence type="ECO:0000256" key="1">
    <source>
        <dbReference type="ARBA" id="ARBA00022598"/>
    </source>
</evidence>
<feature type="active site" evidence="5 7">
    <location>
        <position position="129"/>
    </location>
</feature>
<evidence type="ECO:0000256" key="2">
    <source>
        <dbReference type="ARBA" id="ARBA00022741"/>
    </source>
</evidence>
<keyword evidence="12" id="KW-1185">Reference proteome</keyword>
<dbReference type="GO" id="GO:0050567">
    <property type="term" value="F:glutaminyl-tRNA synthase (glutamine-hydrolyzing) activity"/>
    <property type="evidence" value="ECO:0007669"/>
    <property type="project" value="UniProtKB-UniRule"/>
</dbReference>
<dbReference type="AlphaFoldDB" id="B8GH20"/>
<dbReference type="PROSITE" id="PS00144">
    <property type="entry name" value="ASN_GLN_ASE_1"/>
    <property type="match status" value="1"/>
</dbReference>
<proteinExistence type="inferred from homology"/>
<keyword evidence="4 5" id="KW-0648">Protein biosynthesis</keyword>
<evidence type="ECO:0000313" key="12">
    <source>
        <dbReference type="Proteomes" id="UP000002457"/>
    </source>
</evidence>
<dbReference type="eggNOG" id="arCOG01924">
    <property type="taxonomic scope" value="Archaea"/>
</dbReference>
<dbReference type="InterPro" id="IPR027474">
    <property type="entry name" value="L-asparaginase_N"/>
</dbReference>
<dbReference type="PROSITE" id="PS51732">
    <property type="entry name" value="ASN_GLN_ASE_3"/>
    <property type="match status" value="1"/>
</dbReference>
<dbReference type="GO" id="GO:0006412">
    <property type="term" value="P:translation"/>
    <property type="evidence" value="ECO:0007669"/>
    <property type="project" value="UniProtKB-UniRule"/>
</dbReference>
<dbReference type="InterPro" id="IPR027475">
    <property type="entry name" value="Asparaginase/glutaminase_AS2"/>
</dbReference>
<keyword evidence="2 5" id="KW-0547">Nucleotide-binding</keyword>
<dbReference type="CDD" id="cd08962">
    <property type="entry name" value="GatD"/>
    <property type="match status" value="1"/>
</dbReference>
<dbReference type="InterPro" id="IPR006033">
    <property type="entry name" value="AsnA_fam"/>
</dbReference>
<evidence type="ECO:0000259" key="9">
    <source>
        <dbReference type="Pfam" id="PF00710"/>
    </source>
</evidence>
<dbReference type="InterPro" id="IPR037152">
    <property type="entry name" value="L-asparaginase_N_sf"/>
</dbReference>
<keyword evidence="3 5" id="KW-0067">ATP-binding</keyword>
<keyword evidence="11" id="KW-0808">Transferase</keyword>
<dbReference type="NCBIfam" id="TIGR02153">
    <property type="entry name" value="gatD_arch"/>
    <property type="match status" value="1"/>
</dbReference>
<comment type="subunit">
    <text evidence="5 8">Heterodimer of GatD and GatE.</text>
</comment>
<dbReference type="PANTHER" id="PTHR11707:SF28">
    <property type="entry name" value="60 KDA LYSOPHOSPHOLIPASE"/>
    <property type="match status" value="1"/>
</dbReference>
<dbReference type="KEGG" id="mpl:Mpal_1079"/>
<accession>B8GH20</accession>
<dbReference type="SUPFAM" id="SSF53774">
    <property type="entry name" value="Glutaminase/Asparaginase"/>
    <property type="match status" value="1"/>
</dbReference>
<dbReference type="InterPro" id="IPR036152">
    <property type="entry name" value="Asp/glu_Ase-like_sf"/>
</dbReference>
<evidence type="ECO:0000256" key="7">
    <source>
        <dbReference type="PROSITE-ProRule" id="PRU10100"/>
    </source>
</evidence>
<dbReference type="PIRSF" id="PIRSF500175">
    <property type="entry name" value="Glu_ADT_D"/>
    <property type="match status" value="1"/>
</dbReference>
<dbReference type="GO" id="GO:0006520">
    <property type="term" value="P:amino acid metabolic process"/>
    <property type="evidence" value="ECO:0007669"/>
    <property type="project" value="InterPro"/>
</dbReference>
<evidence type="ECO:0000259" key="10">
    <source>
        <dbReference type="Pfam" id="PF17763"/>
    </source>
</evidence>
<dbReference type="InterPro" id="IPR011878">
    <property type="entry name" value="GatD"/>
</dbReference>
<dbReference type="EC" id="6.3.5.-" evidence="5 8"/>
<protein>
    <recommendedName>
        <fullName evidence="5 8">Glutamyl-tRNA(Gln) amidotransferase subunit D</fullName>
        <shortName evidence="5">Glu-ADT subunit D</shortName>
        <ecNumber evidence="5 8">6.3.5.-</ecNumber>
    </recommendedName>
</protein>
<dbReference type="GO" id="GO:0006450">
    <property type="term" value="P:regulation of translational fidelity"/>
    <property type="evidence" value="ECO:0007669"/>
    <property type="project" value="InterPro"/>
</dbReference>
<reference evidence="11 12" key="1">
    <citation type="journal article" date="2015" name="Genome Announc.">
        <title>Complete Genome Sequence of Methanosphaerula palustris E1-9CT, a Hydrogenotrophic Methanogen Isolated from a Minerotrophic Fen Peatland.</title>
        <authorList>
            <person name="Cadillo-Quiroz H."/>
            <person name="Browne P."/>
            <person name="Kyrpides N."/>
            <person name="Woyke T."/>
            <person name="Goodwin L."/>
            <person name="Detter C."/>
            <person name="Yavitt J.B."/>
            <person name="Zinder S.H."/>
        </authorList>
    </citation>
    <scope>NUCLEOTIDE SEQUENCE [LARGE SCALE GENOMIC DNA]</scope>
    <source>
        <strain evidence="12">ATCC BAA-1556 / DSM 19958 / E1-9c</strain>
    </source>
</reference>